<feature type="region of interest" description="Disordered" evidence="1">
    <location>
        <begin position="303"/>
        <end position="323"/>
    </location>
</feature>
<dbReference type="SUPFAM" id="SSF48371">
    <property type="entry name" value="ARM repeat"/>
    <property type="match status" value="1"/>
</dbReference>
<evidence type="ECO:0000256" key="1">
    <source>
        <dbReference type="SAM" id="MobiDB-lite"/>
    </source>
</evidence>
<evidence type="ECO:0000256" key="2">
    <source>
        <dbReference type="SAM" id="SignalP"/>
    </source>
</evidence>
<dbReference type="Gene3D" id="1.25.10.10">
    <property type="entry name" value="Leucine-rich Repeat Variant"/>
    <property type="match status" value="2"/>
</dbReference>
<feature type="signal peptide" evidence="2">
    <location>
        <begin position="1"/>
        <end position="28"/>
    </location>
</feature>
<dbReference type="Proteomes" id="UP000676506">
    <property type="component" value="Chromosome 1"/>
</dbReference>
<dbReference type="InterPro" id="IPR011989">
    <property type="entry name" value="ARM-like"/>
</dbReference>
<dbReference type="InterPro" id="IPR004155">
    <property type="entry name" value="PBS_lyase_HEAT"/>
</dbReference>
<keyword evidence="4" id="KW-1185">Reference proteome</keyword>
<accession>A0ABX8BBM3</accession>
<reference evidence="3 4" key="1">
    <citation type="submission" date="2021-03" db="EMBL/GenBank/DDBJ databases">
        <title>Genomic and phenotypic characterization of Chloracidobacterium isolates provides evidence for multiple species.</title>
        <authorList>
            <person name="Saini M.K."/>
            <person name="Costas A.M.G."/>
            <person name="Tank M."/>
            <person name="Bryant D.A."/>
        </authorList>
    </citation>
    <scope>NUCLEOTIDE SEQUENCE [LARGE SCALE GENOMIC DNA]</scope>
    <source>
        <strain evidence="3 4">BV2-C</strain>
    </source>
</reference>
<dbReference type="PANTHER" id="PTHR12697:SF5">
    <property type="entry name" value="DEOXYHYPUSINE HYDROXYLASE"/>
    <property type="match status" value="1"/>
</dbReference>
<dbReference type="EMBL" id="CP072648">
    <property type="protein sequence ID" value="QUW03058.1"/>
    <property type="molecule type" value="Genomic_DNA"/>
</dbReference>
<dbReference type="InterPro" id="IPR016024">
    <property type="entry name" value="ARM-type_fold"/>
</dbReference>
<sequence length="323" mass="34843">MLIPFFLRNRLVAGILTAAVGLSPTVVAPSIQVAHASAGVSSPLVRVLASGNDERQANLEAARMILEQGLTERNPDRRSEAAMALSLTRVENNPFPLLETAIADKDMYVQIATCATLAGLRDPRALPLLKQALASETPEVAFAAAKALYLQGDQEGKLALLDIATGERKAKSSYFSAQRRTMFRAMKTPGGFFRLAFRYGIGFAPVPGLGMGLSSLAGLLADANLSGRAQAIAALPPVKDDDTVVMLREALTDEDWTVRAAAVHALAMSDQTDVLGDLVPLFQDKKEAVRYRAAAAYLRLAVEPAKPPRQRDRKPSTPRRRRD</sequence>
<evidence type="ECO:0000313" key="3">
    <source>
        <dbReference type="EMBL" id="QUW03058.1"/>
    </source>
</evidence>
<dbReference type="SMART" id="SM00567">
    <property type="entry name" value="EZ_HEAT"/>
    <property type="match status" value="4"/>
</dbReference>
<proteinExistence type="predicted"/>
<evidence type="ECO:0000313" key="4">
    <source>
        <dbReference type="Proteomes" id="UP000676506"/>
    </source>
</evidence>
<gene>
    <name evidence="3" type="ORF">J8C06_01025</name>
</gene>
<name>A0ABX8BBM3_9BACT</name>
<protein>
    <submittedName>
        <fullName evidence="3">HEAT repeat domain-containing protein</fullName>
    </submittedName>
</protein>
<keyword evidence="2" id="KW-0732">Signal</keyword>
<organism evidence="3 4">
    <name type="scientific">Chloracidobacterium validum</name>
    <dbReference type="NCBI Taxonomy" id="2821543"/>
    <lineage>
        <taxon>Bacteria</taxon>
        <taxon>Pseudomonadati</taxon>
        <taxon>Acidobacteriota</taxon>
        <taxon>Terriglobia</taxon>
        <taxon>Terriglobales</taxon>
        <taxon>Acidobacteriaceae</taxon>
        <taxon>Chloracidobacterium</taxon>
    </lineage>
</organism>
<dbReference type="Pfam" id="PF13646">
    <property type="entry name" value="HEAT_2"/>
    <property type="match status" value="2"/>
</dbReference>
<feature type="chain" id="PRO_5046838120" evidence="2">
    <location>
        <begin position="29"/>
        <end position="323"/>
    </location>
</feature>
<dbReference type="RefSeq" id="WP_211428949.1">
    <property type="nucleotide sequence ID" value="NZ_CP072648.1"/>
</dbReference>
<dbReference type="PANTHER" id="PTHR12697">
    <property type="entry name" value="PBS LYASE HEAT-LIKE PROTEIN"/>
    <property type="match status" value="1"/>
</dbReference>